<evidence type="ECO:0000259" key="10">
    <source>
        <dbReference type="PROSITE" id="PS50893"/>
    </source>
</evidence>
<keyword evidence="9" id="KW-0472">Membrane</keyword>
<evidence type="ECO:0000256" key="3">
    <source>
        <dbReference type="ARBA" id="ARBA00022475"/>
    </source>
</evidence>
<keyword evidence="5" id="KW-0547">Nucleotide-binding</keyword>
<dbReference type="FunFam" id="3.40.50.300:FF:000134">
    <property type="entry name" value="Iron-enterobactin ABC transporter ATP-binding protein"/>
    <property type="match status" value="1"/>
</dbReference>
<dbReference type="InterPro" id="IPR051535">
    <property type="entry name" value="Siderophore_ABC-ATPase"/>
</dbReference>
<keyword evidence="2" id="KW-0813">Transport</keyword>
<dbReference type="SUPFAM" id="SSF52540">
    <property type="entry name" value="P-loop containing nucleoside triphosphate hydrolases"/>
    <property type="match status" value="1"/>
</dbReference>
<evidence type="ECO:0000256" key="4">
    <source>
        <dbReference type="ARBA" id="ARBA00022496"/>
    </source>
</evidence>
<evidence type="ECO:0000313" key="11">
    <source>
        <dbReference type="EMBL" id="KMT59167.1"/>
    </source>
</evidence>
<evidence type="ECO:0000256" key="6">
    <source>
        <dbReference type="ARBA" id="ARBA00022840"/>
    </source>
</evidence>
<dbReference type="InterPro" id="IPR017871">
    <property type="entry name" value="ABC_transporter-like_CS"/>
</dbReference>
<protein>
    <submittedName>
        <fullName evidence="11">Iron ABC transporter ATP-binding protein</fullName>
    </submittedName>
</protein>
<evidence type="ECO:0000256" key="9">
    <source>
        <dbReference type="ARBA" id="ARBA00023136"/>
    </source>
</evidence>
<dbReference type="AlphaFoldDB" id="A0A0J8G8Y8"/>
<organism evidence="11 12">
    <name type="scientific">Listeria fleischmannii 1991</name>
    <dbReference type="NCBI Taxonomy" id="1430899"/>
    <lineage>
        <taxon>Bacteria</taxon>
        <taxon>Bacillati</taxon>
        <taxon>Bacillota</taxon>
        <taxon>Bacilli</taxon>
        <taxon>Bacillales</taxon>
        <taxon>Listeriaceae</taxon>
        <taxon>Listeria</taxon>
    </lineage>
</organism>
<evidence type="ECO:0000256" key="2">
    <source>
        <dbReference type="ARBA" id="ARBA00022448"/>
    </source>
</evidence>
<reference evidence="11 12" key="1">
    <citation type="journal article" date="2015" name="Genome Biol. Evol.">
        <title>Comparative Genomics of Listeria Sensu Lato: Genus-Wide Differences in Evolutionary Dynamics and the Progressive Gain of Complex, Potentially Pathogenicity-Related Traits through Lateral Gene Transfer.</title>
        <authorList>
            <person name="Chiara M."/>
            <person name="Caruso M."/>
            <person name="D'Erchia A.M."/>
            <person name="Manzari C."/>
            <person name="Fraccalvieri R."/>
            <person name="Goffredo E."/>
            <person name="Latorre L."/>
            <person name="Miccolupo A."/>
            <person name="Padalino I."/>
            <person name="Santagada G."/>
            <person name="Chiocco D."/>
            <person name="Pesole G."/>
            <person name="Horner D.S."/>
            <person name="Parisi A."/>
        </authorList>
    </citation>
    <scope>NUCLEOTIDE SEQUENCE [LARGE SCALE GENOMIC DNA]</scope>
    <source>
        <strain evidence="11 12">1991</strain>
    </source>
</reference>
<keyword evidence="3" id="KW-1003">Cell membrane</keyword>
<gene>
    <name evidence="11" type="ORF">X560_1708</name>
</gene>
<dbReference type="PANTHER" id="PTHR42771">
    <property type="entry name" value="IRON(3+)-HYDROXAMATE IMPORT ATP-BINDING PROTEIN FHUC"/>
    <property type="match status" value="1"/>
</dbReference>
<comment type="caution">
    <text evidence="11">The sequence shown here is derived from an EMBL/GenBank/DDBJ whole genome shotgun (WGS) entry which is preliminary data.</text>
</comment>
<dbReference type="Gene3D" id="3.40.50.300">
    <property type="entry name" value="P-loop containing nucleotide triphosphate hydrolases"/>
    <property type="match status" value="1"/>
</dbReference>
<dbReference type="PROSITE" id="PS50893">
    <property type="entry name" value="ABC_TRANSPORTER_2"/>
    <property type="match status" value="1"/>
</dbReference>
<dbReference type="InterPro" id="IPR003593">
    <property type="entry name" value="AAA+_ATPase"/>
</dbReference>
<keyword evidence="7" id="KW-0408">Iron</keyword>
<keyword evidence="12" id="KW-1185">Reference proteome</keyword>
<accession>A0A0J8G8Y8</accession>
<evidence type="ECO:0000313" key="12">
    <source>
        <dbReference type="Proteomes" id="UP000052258"/>
    </source>
</evidence>
<dbReference type="PANTHER" id="PTHR42771:SF11">
    <property type="entry name" value="FERRICHROME TRANSPORT ATP-BINDING PROTEIN FHUC"/>
    <property type="match status" value="1"/>
</dbReference>
<evidence type="ECO:0000256" key="5">
    <source>
        <dbReference type="ARBA" id="ARBA00022741"/>
    </source>
</evidence>
<dbReference type="EMBL" id="AZHO01000021">
    <property type="protein sequence ID" value="KMT59167.1"/>
    <property type="molecule type" value="Genomic_DNA"/>
</dbReference>
<dbReference type="GO" id="GO:0016887">
    <property type="term" value="F:ATP hydrolysis activity"/>
    <property type="evidence" value="ECO:0007669"/>
    <property type="project" value="InterPro"/>
</dbReference>
<dbReference type="GO" id="GO:0006826">
    <property type="term" value="P:iron ion transport"/>
    <property type="evidence" value="ECO:0007669"/>
    <property type="project" value="UniProtKB-KW"/>
</dbReference>
<keyword evidence="6 11" id="KW-0067">ATP-binding</keyword>
<dbReference type="InterPro" id="IPR003439">
    <property type="entry name" value="ABC_transporter-like_ATP-bd"/>
</dbReference>
<dbReference type="OrthoDB" id="9787851at2"/>
<comment type="subcellular location">
    <subcellularLocation>
        <location evidence="1">Cell membrane</location>
        <topology evidence="1">Peripheral membrane protein</topology>
    </subcellularLocation>
</comment>
<dbReference type="Proteomes" id="UP000052258">
    <property type="component" value="Unassembled WGS sequence"/>
</dbReference>
<dbReference type="InterPro" id="IPR027417">
    <property type="entry name" value="P-loop_NTPase"/>
</dbReference>
<keyword evidence="8" id="KW-0406">Ion transport</keyword>
<dbReference type="Pfam" id="PF00005">
    <property type="entry name" value="ABC_tran"/>
    <property type="match status" value="1"/>
</dbReference>
<dbReference type="RefSeq" id="WP_007477344.1">
    <property type="nucleotide sequence ID" value="NZ_KQ130616.1"/>
</dbReference>
<dbReference type="CDD" id="cd03214">
    <property type="entry name" value="ABC_Iron-Siderophores_B12_Hemin"/>
    <property type="match status" value="1"/>
</dbReference>
<evidence type="ECO:0000256" key="8">
    <source>
        <dbReference type="ARBA" id="ARBA00023065"/>
    </source>
</evidence>
<dbReference type="PROSITE" id="PS00211">
    <property type="entry name" value="ABC_TRANSPORTER_1"/>
    <property type="match status" value="1"/>
</dbReference>
<evidence type="ECO:0000256" key="7">
    <source>
        <dbReference type="ARBA" id="ARBA00023004"/>
    </source>
</evidence>
<sequence length="262" mass="28988">MKINIEDLSFSRKKDFEISDLSLQIEQGKMTTLVGPNGSGKSTILRLIMCLLEPKSGCVLLDGINVASISSKKLAKEMTMLSQSPDGLLDVVVHDLIAYGRMPHKSFLSTGISDEDEAVIKWALTVCNLEELAYRPLHTLSGGERQRAWLGMALAQKTPVLLLDEPTTYLDIAHQLELLDLLTKLNRDYGMTIVLVLHDLNQAALYSDQIFACQDGKIVKTGTPHEVFTKELLAEVFHIKAEISEAYGRLSIQPVASTRFSS</sequence>
<dbReference type="GO" id="GO:0005524">
    <property type="term" value="F:ATP binding"/>
    <property type="evidence" value="ECO:0007669"/>
    <property type="project" value="UniProtKB-KW"/>
</dbReference>
<dbReference type="PATRIC" id="fig|1430899.3.peg.1745"/>
<proteinExistence type="predicted"/>
<name>A0A0J8G8Y8_9LIST</name>
<evidence type="ECO:0000256" key="1">
    <source>
        <dbReference type="ARBA" id="ARBA00004202"/>
    </source>
</evidence>
<dbReference type="GO" id="GO:0005886">
    <property type="term" value="C:plasma membrane"/>
    <property type="evidence" value="ECO:0007669"/>
    <property type="project" value="UniProtKB-SubCell"/>
</dbReference>
<keyword evidence="4" id="KW-0410">Iron transport</keyword>
<dbReference type="SMART" id="SM00382">
    <property type="entry name" value="AAA"/>
    <property type="match status" value="1"/>
</dbReference>
<feature type="domain" description="ABC transporter" evidence="10">
    <location>
        <begin position="3"/>
        <end position="240"/>
    </location>
</feature>